<dbReference type="AlphaFoldDB" id="A0A2M9ZIM4"/>
<evidence type="ECO:0000313" key="2">
    <source>
        <dbReference type="EMBL" id="PJZ68455.1"/>
    </source>
</evidence>
<dbReference type="RefSeq" id="WP_100715080.1">
    <property type="nucleotide sequence ID" value="NZ_NPDY01000022.1"/>
</dbReference>
<evidence type="ECO:0000256" key="1">
    <source>
        <dbReference type="SAM" id="SignalP"/>
    </source>
</evidence>
<evidence type="ECO:0000313" key="5">
    <source>
        <dbReference type="Proteomes" id="UP000231990"/>
    </source>
</evidence>
<feature type="chain" id="PRO_5014683514" description="Porin OmpL1" evidence="1">
    <location>
        <begin position="24"/>
        <end position="300"/>
    </location>
</feature>
<dbReference type="GO" id="GO:0005886">
    <property type="term" value="C:plasma membrane"/>
    <property type="evidence" value="ECO:0007669"/>
    <property type="project" value="InterPro"/>
</dbReference>
<evidence type="ECO:0008006" key="6">
    <source>
        <dbReference type="Google" id="ProtNLM"/>
    </source>
</evidence>
<keyword evidence="4" id="KW-1185">Reference proteome</keyword>
<gene>
    <name evidence="2" type="ORF">CH360_16070</name>
    <name evidence="3" type="ORF">CH373_16930</name>
</gene>
<dbReference type="Proteomes" id="UP000231990">
    <property type="component" value="Unassembled WGS sequence"/>
</dbReference>
<dbReference type="EMBL" id="NPDZ01000016">
    <property type="protein sequence ID" value="PJZ71917.1"/>
    <property type="molecule type" value="Genomic_DNA"/>
</dbReference>
<feature type="signal peptide" evidence="1">
    <location>
        <begin position="1"/>
        <end position="23"/>
    </location>
</feature>
<keyword evidence="1" id="KW-0732">Signal</keyword>
<dbReference type="GO" id="GO:0015288">
    <property type="term" value="F:porin activity"/>
    <property type="evidence" value="ECO:0007669"/>
    <property type="project" value="InterPro"/>
</dbReference>
<proteinExistence type="predicted"/>
<name>A0A2M9ZIM4_9LEPT</name>
<dbReference type="OrthoDB" id="341323at2"/>
<sequence length="300" mass="32164">MVRNISKALIVAAFLFTTANLSAKSYVTGGLGLQFDLGQLGETIATDGLDASNYFDVAPNAPANANAGVAVRRAIIPENRMLSLQHTTANIIKAKTSGAMSGMTISAGYERDFGKAFFWRVNAHYTRKVAGGQSSMKFVEYKFYDITWDYNAVQIPVNVGIKVSVSEDAALYVGAGLHYFNGGWSLAGSSRVEDVHQALIGLGLGSSTITNLLADGTNPTTNFENTRFHVAGLAPNWLVGAQARISDKGHIYFEAETLYSFKYGIAHPQSAGGAQSLAPSVAYPIVLGGTQYRFGYKHEI</sequence>
<dbReference type="EMBL" id="NPDY01000022">
    <property type="protein sequence ID" value="PJZ68455.1"/>
    <property type="molecule type" value="Genomic_DNA"/>
</dbReference>
<accession>A0A2M9ZIM4</accession>
<dbReference type="Pfam" id="PF11389">
    <property type="entry name" value="Porin_OmpL1"/>
    <property type="match status" value="1"/>
</dbReference>
<comment type="caution">
    <text evidence="3">The sequence shown here is derived from an EMBL/GenBank/DDBJ whole genome shotgun (WGS) entry which is preliminary data.</text>
</comment>
<evidence type="ECO:0000313" key="4">
    <source>
        <dbReference type="Proteomes" id="UP000231962"/>
    </source>
</evidence>
<organism evidence="3 5">
    <name type="scientific">Leptospira perolatii</name>
    <dbReference type="NCBI Taxonomy" id="2023191"/>
    <lineage>
        <taxon>Bacteria</taxon>
        <taxon>Pseudomonadati</taxon>
        <taxon>Spirochaetota</taxon>
        <taxon>Spirochaetia</taxon>
        <taxon>Leptospirales</taxon>
        <taxon>Leptospiraceae</taxon>
        <taxon>Leptospira</taxon>
    </lineage>
</organism>
<reference evidence="4 5" key="1">
    <citation type="submission" date="2017-07" db="EMBL/GenBank/DDBJ databases">
        <title>Leptospira spp. isolated from tropical soils.</title>
        <authorList>
            <person name="Thibeaux R."/>
            <person name="Iraola G."/>
            <person name="Ferres I."/>
            <person name="Bierque E."/>
            <person name="Girault D."/>
            <person name="Soupe-Gilbert M.-E."/>
            <person name="Picardeau M."/>
            <person name="Goarant C."/>
        </authorList>
    </citation>
    <scope>NUCLEOTIDE SEQUENCE [LARGE SCALE GENOMIC DNA]</scope>
    <source>
        <strain evidence="3 5">FH1-B-B1</strain>
        <strain evidence="2 4">FH1-B-C1</strain>
    </source>
</reference>
<protein>
    <recommendedName>
        <fullName evidence="6">Porin OmpL1</fullName>
    </recommendedName>
</protein>
<dbReference type="InterPro" id="IPR021058">
    <property type="entry name" value="Porin_OmpL1"/>
</dbReference>
<evidence type="ECO:0000313" key="3">
    <source>
        <dbReference type="EMBL" id="PJZ71917.1"/>
    </source>
</evidence>
<dbReference type="Proteomes" id="UP000231962">
    <property type="component" value="Unassembled WGS sequence"/>
</dbReference>